<sequence length="276" mass="30531">MGNASDKTLARILKLQTGIQKNIVNAEDNGEKQAGEYADILQAILEKKEIHIGAVAVRVVDLSIPSSEVQIKRWKEANEKGKLGIPEEAFGSILDAPELTEKDKQDGFIGACLFYGFGDVNGKADPLASGENSWEYAKLVHKKNAQSEYVKFKEKWMRLRPEAKPRETGFFWRKVILGTGDYQGKCVRDSRKMFHEGDTGMAFEGIQLLAVIIPDYVEQMNGKDKPYIDLADYEVAPYGDSVFYEAPCLDLGGGRLGIGSGHVGYVDSRFGSGVLR</sequence>
<dbReference type="EMBL" id="DSYQ01000007">
    <property type="protein sequence ID" value="HGT70988.1"/>
    <property type="molecule type" value="Genomic_DNA"/>
</dbReference>
<gene>
    <name evidence="1" type="ORF">ENT43_01880</name>
</gene>
<accession>A0A7C4M0S7</accession>
<reference evidence="1" key="1">
    <citation type="journal article" date="2020" name="mSystems">
        <title>Genome- and Community-Level Interaction Insights into Carbon Utilization and Element Cycling Functions of Hydrothermarchaeota in Hydrothermal Sediment.</title>
        <authorList>
            <person name="Zhou Z."/>
            <person name="Liu Y."/>
            <person name="Xu W."/>
            <person name="Pan J."/>
            <person name="Luo Z.H."/>
            <person name="Li M."/>
        </authorList>
    </citation>
    <scope>NUCLEOTIDE SEQUENCE [LARGE SCALE GENOMIC DNA]</scope>
    <source>
        <strain evidence="1">SpSt-579</strain>
    </source>
</reference>
<organism evidence="1">
    <name type="scientific">candidate division CPR3 bacterium</name>
    <dbReference type="NCBI Taxonomy" id="2268181"/>
    <lineage>
        <taxon>Bacteria</taxon>
        <taxon>Bacteria division CPR3</taxon>
    </lineage>
</organism>
<protein>
    <submittedName>
        <fullName evidence="1">Uncharacterized protein</fullName>
    </submittedName>
</protein>
<dbReference type="AlphaFoldDB" id="A0A7C4M0S7"/>
<proteinExistence type="predicted"/>
<name>A0A7C4M0S7_UNCC3</name>
<comment type="caution">
    <text evidence="1">The sequence shown here is derived from an EMBL/GenBank/DDBJ whole genome shotgun (WGS) entry which is preliminary data.</text>
</comment>
<evidence type="ECO:0000313" key="1">
    <source>
        <dbReference type="EMBL" id="HGT70988.1"/>
    </source>
</evidence>